<dbReference type="InterPro" id="IPR006619">
    <property type="entry name" value="PGRP_domain_met/bac"/>
</dbReference>
<keyword evidence="3" id="KW-0081">Bacteriolytic enzyme</keyword>
<dbReference type="PANTHER" id="PTHR11022:SF41">
    <property type="entry name" value="PEPTIDOGLYCAN-RECOGNITION PROTEIN LC-RELATED"/>
    <property type="match status" value="1"/>
</dbReference>
<dbReference type="InterPro" id="IPR015510">
    <property type="entry name" value="PGRP"/>
</dbReference>
<evidence type="ECO:0000256" key="1">
    <source>
        <dbReference type="ARBA" id="ARBA00007553"/>
    </source>
</evidence>
<proteinExistence type="inferred from homology"/>
<name>A0A2D0XQH4_9CAUD</name>
<reference evidence="6 7" key="1">
    <citation type="journal article" date="2017" name="Sci. Rep.">
        <title>Analysis of the CRISPR-Cas system in bacteriophages active on epidemic strains of Vibrio cholerae in Bangladesh.</title>
        <authorList>
            <person name="Naser I.B."/>
            <person name="Hoque M.M."/>
            <person name="Nahid M.A."/>
            <person name="Tareq T.M."/>
            <person name="Rocky M.K."/>
            <person name="Faruque S.M."/>
        </authorList>
    </citation>
    <scope>NUCLEOTIDE SEQUENCE [LARGE SCALE GENOMIC DNA]</scope>
</reference>
<organism evidence="6 7">
    <name type="scientific">Vibrio phage JSF25</name>
    <dbReference type="NCBI Taxonomy" id="2026085"/>
    <lineage>
        <taxon>Viruses</taxon>
        <taxon>Duplodnaviria</taxon>
        <taxon>Heunggongvirae</taxon>
        <taxon>Uroviricota</taxon>
        <taxon>Caudoviricetes</taxon>
        <taxon>Autographivirales</taxon>
        <taxon>Autotranscriptaviridae</taxon>
        <taxon>Studiervirinae</taxon>
        <taxon>Chatterjeevirus</taxon>
        <taxon>Chatterjeevirus ICP3</taxon>
    </lineage>
</organism>
<dbReference type="GO" id="GO:0042742">
    <property type="term" value="P:defense response to bacterium"/>
    <property type="evidence" value="ECO:0007669"/>
    <property type="project" value="UniProtKB-KW"/>
</dbReference>
<evidence type="ECO:0000256" key="2">
    <source>
        <dbReference type="ARBA" id="ARBA00022529"/>
    </source>
</evidence>
<evidence type="ECO:0000259" key="5">
    <source>
        <dbReference type="SMART" id="SM00701"/>
    </source>
</evidence>
<evidence type="ECO:0000259" key="4">
    <source>
        <dbReference type="SMART" id="SM00644"/>
    </source>
</evidence>
<dbReference type="CDD" id="cd06583">
    <property type="entry name" value="PGRP"/>
    <property type="match status" value="1"/>
</dbReference>
<protein>
    <submittedName>
        <fullName evidence="6">Lysin</fullName>
        <ecNumber evidence="6">3.5.1.28</ecNumber>
    </submittedName>
</protein>
<dbReference type="Gene3D" id="3.40.80.10">
    <property type="entry name" value="Peptidoglycan recognition protein-like"/>
    <property type="match status" value="1"/>
</dbReference>
<dbReference type="EC" id="3.5.1.28" evidence="6"/>
<dbReference type="Pfam" id="PF01510">
    <property type="entry name" value="Amidase_2"/>
    <property type="match status" value="1"/>
</dbReference>
<dbReference type="InterPro" id="IPR002502">
    <property type="entry name" value="Amidase_domain"/>
</dbReference>
<evidence type="ECO:0000313" key="7">
    <source>
        <dbReference type="Proteomes" id="UP000240755"/>
    </source>
</evidence>
<dbReference type="SUPFAM" id="SSF55846">
    <property type="entry name" value="N-acetylmuramoyl-L-alanine amidase-like"/>
    <property type="match status" value="1"/>
</dbReference>
<comment type="similarity">
    <text evidence="1">Belongs to the N-acetylmuramoyl-L-alanine amidase 2 family.</text>
</comment>
<dbReference type="EMBL" id="MF574151">
    <property type="protein sequence ID" value="ASU01160.1"/>
    <property type="molecule type" value="Genomic_DNA"/>
</dbReference>
<dbReference type="PANTHER" id="PTHR11022">
    <property type="entry name" value="PEPTIDOGLYCAN RECOGNITION PROTEIN"/>
    <property type="match status" value="1"/>
</dbReference>
<dbReference type="SMART" id="SM00644">
    <property type="entry name" value="Ami_2"/>
    <property type="match status" value="1"/>
</dbReference>
<dbReference type="InterPro" id="IPR036505">
    <property type="entry name" value="Amidase/PGRP_sf"/>
</dbReference>
<keyword evidence="2" id="KW-0929">Antimicrobial</keyword>
<keyword evidence="6" id="KW-0378">Hydrolase</keyword>
<dbReference type="GO" id="GO:0001897">
    <property type="term" value="P:symbiont-mediated cytolysis of host cell"/>
    <property type="evidence" value="ECO:0007669"/>
    <property type="project" value="UniProtKB-ARBA"/>
</dbReference>
<dbReference type="SMART" id="SM00701">
    <property type="entry name" value="PGRP"/>
    <property type="match status" value="1"/>
</dbReference>
<dbReference type="Proteomes" id="UP000240755">
    <property type="component" value="Segment"/>
</dbReference>
<evidence type="ECO:0000313" key="6">
    <source>
        <dbReference type="EMBL" id="ASU01160.1"/>
    </source>
</evidence>
<dbReference type="GO" id="GO:0008745">
    <property type="term" value="F:N-acetylmuramoyl-L-alanine amidase activity"/>
    <property type="evidence" value="ECO:0007669"/>
    <property type="project" value="UniProtKB-EC"/>
</dbReference>
<sequence length="144" mass="15931">MAAFKKRTQTKAILVHCTATKPHQDIGVREVRQWHTRDNGWFDVGYHFIIRRNGVIENGRPVDVVGAHASGFNSDSVGVCLVGGINEEGKADANFTLEQYVSLKTLLDTLKASYPESEIKGHRDVNNGKECPSFDIHGLLANVK</sequence>
<accession>A0A2D0XQH4</accession>
<dbReference type="GO" id="GO:0009253">
    <property type="term" value="P:peptidoglycan catabolic process"/>
    <property type="evidence" value="ECO:0007669"/>
    <property type="project" value="InterPro"/>
</dbReference>
<feature type="domain" description="Peptidoglycan recognition protein family" evidence="5">
    <location>
        <begin position="2"/>
        <end position="126"/>
    </location>
</feature>
<feature type="domain" description="N-acetylmuramoyl-L-alanine amidase" evidence="4">
    <location>
        <begin position="1"/>
        <end position="133"/>
    </location>
</feature>
<dbReference type="GO" id="GO:0008270">
    <property type="term" value="F:zinc ion binding"/>
    <property type="evidence" value="ECO:0007669"/>
    <property type="project" value="InterPro"/>
</dbReference>
<evidence type="ECO:0000256" key="3">
    <source>
        <dbReference type="ARBA" id="ARBA00022638"/>
    </source>
</evidence>